<dbReference type="AlphaFoldDB" id="A0ABD5RP07"/>
<feature type="compositionally biased region" description="Low complexity" evidence="1">
    <location>
        <begin position="31"/>
        <end position="46"/>
    </location>
</feature>
<protein>
    <submittedName>
        <fullName evidence="2">Uncharacterized protein</fullName>
    </submittedName>
</protein>
<sequence>MVRSRSRRRALFACGTALTALAGCVTDSRSTPETAEPSPTPETATPQYDVPVQNLLITPSLVVAGDDSIGVEGAPSEQFVVVDVSDRGLASSEDQSSPSDSTYRLVTGSATYDPVVNGQPGRIDGYSGAFWPQVYEGLRNQPVVFAVPKPLDASSVSFHWQGGDYAFGDQLVQCLTRPPTAFTVREFSAPDTVADGREITAMLVVENTGDHDGTFVGALNRIGPEVAYTPVTGIWLDITAGEQKTWTYSYTPTPSPNVEDPRMQYVLEVRDGREDLNIDISRDS</sequence>
<dbReference type="Proteomes" id="UP001596099">
    <property type="component" value="Unassembled WGS sequence"/>
</dbReference>
<gene>
    <name evidence="2" type="ORF">ACFPYI_12025</name>
</gene>
<keyword evidence="3" id="KW-1185">Reference proteome</keyword>
<comment type="caution">
    <text evidence="2">The sequence shown here is derived from an EMBL/GenBank/DDBJ whole genome shotgun (WGS) entry which is preliminary data.</text>
</comment>
<dbReference type="EMBL" id="JBHSQH010000001">
    <property type="protein sequence ID" value="MFC5972058.1"/>
    <property type="molecule type" value="Genomic_DNA"/>
</dbReference>
<proteinExistence type="predicted"/>
<dbReference type="PROSITE" id="PS51257">
    <property type="entry name" value="PROKAR_LIPOPROTEIN"/>
    <property type="match status" value="1"/>
</dbReference>
<accession>A0ABD5RP07</accession>
<evidence type="ECO:0000313" key="3">
    <source>
        <dbReference type="Proteomes" id="UP001596099"/>
    </source>
</evidence>
<feature type="region of interest" description="Disordered" evidence="1">
    <location>
        <begin position="25"/>
        <end position="47"/>
    </location>
</feature>
<reference evidence="2 3" key="1">
    <citation type="journal article" date="2019" name="Int. J. Syst. Evol. Microbiol.">
        <title>The Global Catalogue of Microorganisms (GCM) 10K type strain sequencing project: providing services to taxonomists for standard genome sequencing and annotation.</title>
        <authorList>
            <consortium name="The Broad Institute Genomics Platform"/>
            <consortium name="The Broad Institute Genome Sequencing Center for Infectious Disease"/>
            <person name="Wu L."/>
            <person name="Ma J."/>
        </authorList>
    </citation>
    <scope>NUCLEOTIDE SEQUENCE [LARGE SCALE GENOMIC DNA]</scope>
    <source>
        <strain evidence="2 3">CGMCC 1.12543</strain>
    </source>
</reference>
<organism evidence="2 3">
    <name type="scientific">Halomarina salina</name>
    <dbReference type="NCBI Taxonomy" id="1872699"/>
    <lineage>
        <taxon>Archaea</taxon>
        <taxon>Methanobacteriati</taxon>
        <taxon>Methanobacteriota</taxon>
        <taxon>Stenosarchaea group</taxon>
        <taxon>Halobacteria</taxon>
        <taxon>Halobacteriales</taxon>
        <taxon>Natronomonadaceae</taxon>
        <taxon>Halomarina</taxon>
    </lineage>
</organism>
<dbReference type="RefSeq" id="WP_247415045.1">
    <property type="nucleotide sequence ID" value="NZ_JALLGW010000001.1"/>
</dbReference>
<evidence type="ECO:0000256" key="1">
    <source>
        <dbReference type="SAM" id="MobiDB-lite"/>
    </source>
</evidence>
<name>A0ABD5RP07_9EURY</name>
<evidence type="ECO:0000313" key="2">
    <source>
        <dbReference type="EMBL" id="MFC5972058.1"/>
    </source>
</evidence>